<dbReference type="AlphaFoldDB" id="A0A3B4G8M4"/>
<evidence type="ECO:0000313" key="1">
    <source>
        <dbReference type="Ensembl" id="ENSPNYP00000018454.1"/>
    </source>
</evidence>
<proteinExistence type="predicted"/>
<sequence length="130" mass="14470">MDRTLVGGQEVRLSLCTPGTSGRSTLAALIAAQGMILSNRKGLLPEPNLAQLLTSMTNPAALQILMRPYHTGKRGGMLDSLHFKSVKRKYFLQNLLHMQLAQQQLLHIKDKRISSVRHLFVCLCVMICIC</sequence>
<dbReference type="GeneTree" id="ENSGT00940000158648"/>
<reference evidence="1" key="1">
    <citation type="submission" date="2023-09" db="UniProtKB">
        <authorList>
            <consortium name="Ensembl"/>
        </authorList>
    </citation>
    <scope>IDENTIFICATION</scope>
</reference>
<organism evidence="1">
    <name type="scientific">Pundamilia nyererei</name>
    <dbReference type="NCBI Taxonomy" id="303518"/>
    <lineage>
        <taxon>Eukaryota</taxon>
        <taxon>Metazoa</taxon>
        <taxon>Chordata</taxon>
        <taxon>Craniata</taxon>
        <taxon>Vertebrata</taxon>
        <taxon>Euteleostomi</taxon>
        <taxon>Actinopterygii</taxon>
        <taxon>Neopterygii</taxon>
        <taxon>Teleostei</taxon>
        <taxon>Neoteleostei</taxon>
        <taxon>Acanthomorphata</taxon>
        <taxon>Ovalentaria</taxon>
        <taxon>Cichlomorphae</taxon>
        <taxon>Cichliformes</taxon>
        <taxon>Cichlidae</taxon>
        <taxon>African cichlids</taxon>
        <taxon>Pseudocrenilabrinae</taxon>
        <taxon>Haplochromini</taxon>
        <taxon>Pundamilia</taxon>
    </lineage>
</organism>
<dbReference type="Ensembl" id="ENSPNYT00000018916.1">
    <property type="protein sequence ID" value="ENSPNYP00000018454.1"/>
    <property type="gene ID" value="ENSPNYG00000013951.1"/>
</dbReference>
<dbReference type="STRING" id="303518.ENSPNYP00000018454"/>
<accession>A0A3B4G8M4</accession>
<name>A0A3B4G8M4_9CICH</name>
<protein>
    <submittedName>
        <fullName evidence="1">Uncharacterized protein</fullName>
    </submittedName>
</protein>